<dbReference type="GeneID" id="56036727"/>
<dbReference type="KEGG" id="halu:HUG12_04670"/>
<protein>
    <recommendedName>
        <fullName evidence="3">Secreted glycoprotein</fullName>
    </recommendedName>
</protein>
<organism evidence="1 2">
    <name type="scientific">Halorarum salinum</name>
    <dbReference type="NCBI Taxonomy" id="2743089"/>
    <lineage>
        <taxon>Archaea</taxon>
        <taxon>Methanobacteriati</taxon>
        <taxon>Methanobacteriota</taxon>
        <taxon>Stenosarchaea group</taxon>
        <taxon>Halobacteria</taxon>
        <taxon>Halobacteriales</taxon>
        <taxon>Haloferacaceae</taxon>
        <taxon>Halorarum</taxon>
    </lineage>
</organism>
<proteinExistence type="predicted"/>
<sequence>MTDAAVHVRRRTVLGTIVGSTLLPLAGCTGSGNPAGEGSNPIRAVSVADLHLVVEVREDASIDELTVVSPNGEAFATRSLSPGVRRETVELGTSYTPGSYEIHASADGETVGESSIDIRPDVQIVDLKLGRNHPDEMYEGATEQAIRSEVIVSLENRGTGPDAVTALRFDGDVPFPTRENFEESGIYDTESDIGGNRERILIGTGTEVTLFSNSQPFSPAGGNISCEDGPVDGQVAVELTTQLSDSGSTADYDVSYRGNDDFDCDITVAQS</sequence>
<dbReference type="AlphaFoldDB" id="A0A7D5L9E2"/>
<accession>A0A7D5L9E2</accession>
<dbReference type="Proteomes" id="UP000509626">
    <property type="component" value="Chromosome"/>
</dbReference>
<reference evidence="1 2" key="1">
    <citation type="submission" date="2020-06" db="EMBL/GenBank/DDBJ databases">
        <title>NJ-3-1, isolated from saline soil.</title>
        <authorList>
            <person name="Cui H.L."/>
            <person name="Shi X."/>
        </authorList>
    </citation>
    <scope>NUCLEOTIDE SEQUENCE [LARGE SCALE GENOMIC DNA]</scope>
    <source>
        <strain evidence="1 2">NJ-3-1</strain>
    </source>
</reference>
<dbReference type="OrthoDB" id="190728at2157"/>
<keyword evidence="2" id="KW-1185">Reference proteome</keyword>
<gene>
    <name evidence="1" type="ORF">HUG12_04670</name>
</gene>
<evidence type="ECO:0000313" key="1">
    <source>
        <dbReference type="EMBL" id="QLG61067.1"/>
    </source>
</evidence>
<evidence type="ECO:0000313" key="2">
    <source>
        <dbReference type="Proteomes" id="UP000509626"/>
    </source>
</evidence>
<dbReference type="RefSeq" id="WP_179267651.1">
    <property type="nucleotide sequence ID" value="NZ_CP058579.1"/>
</dbReference>
<evidence type="ECO:0008006" key="3">
    <source>
        <dbReference type="Google" id="ProtNLM"/>
    </source>
</evidence>
<dbReference type="EMBL" id="CP058579">
    <property type="protein sequence ID" value="QLG61067.1"/>
    <property type="molecule type" value="Genomic_DNA"/>
</dbReference>
<name>A0A7D5L9E2_9EURY</name>